<keyword evidence="2" id="KW-1185">Reference proteome</keyword>
<sequence length="140" mass="15632">MAHDHRSRIQNDGSDIRILDAGDVCLVQSAGREGIRRFTASLCVEAALSSTTCPMEEFYNQIRQWLNPAKHAGMLPAMPVAVLHIRSTSTLVQHALMDTFGWATCSVATIHSKKQYYWQKAIDICQLGSCIRTEILPTTR</sequence>
<reference evidence="1" key="1">
    <citation type="submission" date="2023-04" db="EMBL/GenBank/DDBJ databases">
        <title>Phytophthora fragariaefolia NBRC 109709.</title>
        <authorList>
            <person name="Ichikawa N."/>
            <person name="Sato H."/>
            <person name="Tonouchi N."/>
        </authorList>
    </citation>
    <scope>NUCLEOTIDE SEQUENCE</scope>
    <source>
        <strain evidence="1">NBRC 109709</strain>
    </source>
</reference>
<dbReference type="EMBL" id="BSXT01002540">
    <property type="protein sequence ID" value="GMF49517.1"/>
    <property type="molecule type" value="Genomic_DNA"/>
</dbReference>
<accession>A0A9W6Y049</accession>
<dbReference type="OrthoDB" id="91990at2759"/>
<proteinExistence type="predicted"/>
<dbReference type="AlphaFoldDB" id="A0A9W6Y049"/>
<evidence type="ECO:0000313" key="1">
    <source>
        <dbReference type="EMBL" id="GMF49517.1"/>
    </source>
</evidence>
<name>A0A9W6Y049_9STRA</name>
<organism evidence="1 2">
    <name type="scientific">Phytophthora fragariaefolia</name>
    <dbReference type="NCBI Taxonomy" id="1490495"/>
    <lineage>
        <taxon>Eukaryota</taxon>
        <taxon>Sar</taxon>
        <taxon>Stramenopiles</taxon>
        <taxon>Oomycota</taxon>
        <taxon>Peronosporomycetes</taxon>
        <taxon>Peronosporales</taxon>
        <taxon>Peronosporaceae</taxon>
        <taxon>Phytophthora</taxon>
    </lineage>
</organism>
<protein>
    <submittedName>
        <fullName evidence="1">Unnamed protein product</fullName>
    </submittedName>
</protein>
<dbReference type="Proteomes" id="UP001165121">
    <property type="component" value="Unassembled WGS sequence"/>
</dbReference>
<gene>
    <name evidence="1" type="ORF">Pfra01_001958900</name>
</gene>
<comment type="caution">
    <text evidence="1">The sequence shown here is derived from an EMBL/GenBank/DDBJ whole genome shotgun (WGS) entry which is preliminary data.</text>
</comment>
<evidence type="ECO:0000313" key="2">
    <source>
        <dbReference type="Proteomes" id="UP001165121"/>
    </source>
</evidence>